<keyword evidence="5 10" id="KW-0375">Hydrogen ion transport</keyword>
<comment type="subunit">
    <text evidence="10">F-type ATPases have 2 components, CF(1) - the catalytic core - and CF(0) - the membrane proton channel. CF(1) has five subunits: alpha(3), beta(3), gamma(1), delta(1), epsilon(1). CF(0) has three main subunits: a, b and c.</text>
</comment>
<dbReference type="AlphaFoldDB" id="A0A1S7LQ65"/>
<dbReference type="PIRSF" id="PIRSF039089">
    <property type="entry name" value="ATP_synthase_gamma"/>
    <property type="match status" value="1"/>
</dbReference>
<evidence type="ECO:0000256" key="7">
    <source>
        <dbReference type="ARBA" id="ARBA00023136"/>
    </source>
</evidence>
<proteinExistence type="inferred from homology"/>
<dbReference type="Gene3D" id="1.10.287.80">
    <property type="entry name" value="ATP synthase, gamma subunit, helix hairpin domain"/>
    <property type="match status" value="1"/>
</dbReference>
<dbReference type="GO" id="GO:0046933">
    <property type="term" value="F:proton-transporting ATP synthase activity, rotational mechanism"/>
    <property type="evidence" value="ECO:0007669"/>
    <property type="project" value="UniProtKB-UniRule"/>
</dbReference>
<evidence type="ECO:0000256" key="5">
    <source>
        <dbReference type="ARBA" id="ARBA00022781"/>
    </source>
</evidence>
<protein>
    <recommendedName>
        <fullName evidence="10">ATP synthase gamma chain</fullName>
    </recommendedName>
    <alternativeName>
        <fullName evidence="10">ATP synthase F1 sector gamma subunit</fullName>
    </alternativeName>
    <alternativeName>
        <fullName evidence="10">F-ATPase gamma subunit</fullName>
    </alternativeName>
</protein>
<keyword evidence="7 10" id="KW-0472">Membrane</keyword>
<keyword evidence="8 10" id="KW-0139">CF(1)</keyword>
<comment type="subcellular location">
    <subcellularLocation>
        <location evidence="10">Cell membrane</location>
        <topology evidence="10">Peripheral membrane protein</topology>
    </subcellularLocation>
    <subcellularLocation>
        <location evidence="2">Membrane</location>
        <topology evidence="2">Peripheral membrane protein</topology>
    </subcellularLocation>
</comment>
<evidence type="ECO:0000256" key="4">
    <source>
        <dbReference type="ARBA" id="ARBA00022448"/>
    </source>
</evidence>
<dbReference type="Pfam" id="PF00231">
    <property type="entry name" value="ATP-synt"/>
    <property type="match status" value="1"/>
</dbReference>
<dbReference type="GO" id="GO:0042777">
    <property type="term" value="P:proton motive force-driven plasma membrane ATP synthesis"/>
    <property type="evidence" value="ECO:0007669"/>
    <property type="project" value="UniProtKB-UniRule"/>
</dbReference>
<organism evidence="11">
    <name type="scientific">Magnetococcus massalia (strain MO-1)</name>
    <dbReference type="NCBI Taxonomy" id="451514"/>
    <lineage>
        <taxon>Bacteria</taxon>
        <taxon>Pseudomonadati</taxon>
        <taxon>Pseudomonadota</taxon>
        <taxon>Magnetococcia</taxon>
        <taxon>Magnetococcales</taxon>
        <taxon>Magnetococcaceae</taxon>
        <taxon>Magnetococcus</taxon>
    </lineage>
</organism>
<sequence>MANLKALKTRIKSVKNTRQITKAMKMVSAAKLRKATERAVAARPYSLRMGRMMDSLAPAAAQRQNAPELLIGRGSVKVVNLVVFTADRGLCGGFNSSIIRTTRDRIVQLESEGFDVVLTFIGRKGAEVIARTYPDKIRKVFSNMSRHMSFEYVEKSVAQELIQGFQDGEFDACYMVFNHFKSAMSQEVTWIQSIPVPVDEEAKASTQGEYIYEPSEEELLDDLLPRNLAIQIYQALSESEASEHGARMTAMDNAVRNAGDLIKSLSTTYNRSRQAKITTELIEIISGAESLKS</sequence>
<comment type="function">
    <text evidence="1 10">Produces ATP from ADP in the presence of a proton gradient across the membrane. The gamma chain is believed to be important in regulating ATPase activity and the flow of protons through the CF(0) complex.</text>
</comment>
<evidence type="ECO:0000256" key="1">
    <source>
        <dbReference type="ARBA" id="ARBA00003456"/>
    </source>
</evidence>
<dbReference type="GO" id="GO:0045259">
    <property type="term" value="C:proton-transporting ATP synthase complex"/>
    <property type="evidence" value="ECO:0007669"/>
    <property type="project" value="UniProtKB-KW"/>
</dbReference>
<comment type="similarity">
    <text evidence="3 10">Belongs to the ATPase gamma chain family.</text>
</comment>
<name>A0A1S7LQ65_MAGMO</name>
<keyword evidence="6 10" id="KW-0406">Ion transport</keyword>
<dbReference type="PROSITE" id="PS00153">
    <property type="entry name" value="ATPASE_GAMMA"/>
    <property type="match status" value="1"/>
</dbReference>
<evidence type="ECO:0000256" key="9">
    <source>
        <dbReference type="ARBA" id="ARBA00023310"/>
    </source>
</evidence>
<reference evidence="11" key="1">
    <citation type="submission" date="2015-04" db="EMBL/GenBank/DDBJ databases">
        <authorList>
            <person name="Syromyatnikov M.Y."/>
            <person name="Popov V.N."/>
        </authorList>
    </citation>
    <scope>NUCLEOTIDE SEQUENCE</scope>
    <source>
        <strain evidence="11">MO-1</strain>
    </source>
</reference>
<dbReference type="PANTHER" id="PTHR11693">
    <property type="entry name" value="ATP SYNTHASE GAMMA CHAIN"/>
    <property type="match status" value="1"/>
</dbReference>
<evidence type="ECO:0000256" key="3">
    <source>
        <dbReference type="ARBA" id="ARBA00007681"/>
    </source>
</evidence>
<keyword evidence="11" id="KW-0378">Hydrolase</keyword>
<dbReference type="SUPFAM" id="SSF52943">
    <property type="entry name" value="ATP synthase (F1-ATPase), gamma subunit"/>
    <property type="match status" value="1"/>
</dbReference>
<evidence type="ECO:0000313" key="11">
    <source>
        <dbReference type="EMBL" id="CRH07906.1"/>
    </source>
</evidence>
<dbReference type="PRINTS" id="PR00126">
    <property type="entry name" value="ATPASEGAMMA"/>
</dbReference>
<dbReference type="EMBL" id="LO017727">
    <property type="protein sequence ID" value="CRH07906.1"/>
    <property type="molecule type" value="Genomic_DNA"/>
</dbReference>
<dbReference type="GO" id="GO:0016787">
    <property type="term" value="F:hydrolase activity"/>
    <property type="evidence" value="ECO:0007669"/>
    <property type="project" value="UniProtKB-KW"/>
</dbReference>
<dbReference type="CDD" id="cd12151">
    <property type="entry name" value="F1-ATPase_gamma"/>
    <property type="match status" value="1"/>
</dbReference>
<dbReference type="InterPro" id="IPR023632">
    <property type="entry name" value="ATP_synth_F1_gsu_CS"/>
</dbReference>
<evidence type="ECO:0000256" key="8">
    <source>
        <dbReference type="ARBA" id="ARBA00023196"/>
    </source>
</evidence>
<keyword evidence="4 10" id="KW-0813">Transport</keyword>
<dbReference type="InterPro" id="IPR035968">
    <property type="entry name" value="ATP_synth_F1_ATPase_gsu"/>
</dbReference>
<accession>A0A1S7LQ65</accession>
<evidence type="ECO:0000256" key="10">
    <source>
        <dbReference type="HAMAP-Rule" id="MF_00815"/>
    </source>
</evidence>
<dbReference type="NCBIfam" id="NF004146">
    <property type="entry name" value="PRK05621.1-4"/>
    <property type="match status" value="1"/>
</dbReference>
<dbReference type="Gene3D" id="3.40.1380.10">
    <property type="match status" value="1"/>
</dbReference>
<dbReference type="InterPro" id="IPR000131">
    <property type="entry name" value="ATP_synth_F1_gsu"/>
</dbReference>
<evidence type="ECO:0000256" key="6">
    <source>
        <dbReference type="ARBA" id="ARBA00023065"/>
    </source>
</evidence>
<gene>
    <name evidence="10 11" type="primary">atpG</name>
    <name evidence="11" type="ORF">MAGMO_3777</name>
</gene>
<dbReference type="PANTHER" id="PTHR11693:SF22">
    <property type="entry name" value="ATP SYNTHASE SUBUNIT GAMMA, MITOCHONDRIAL"/>
    <property type="match status" value="1"/>
</dbReference>
<dbReference type="GO" id="GO:0005886">
    <property type="term" value="C:plasma membrane"/>
    <property type="evidence" value="ECO:0007669"/>
    <property type="project" value="UniProtKB-SubCell"/>
</dbReference>
<dbReference type="HAMAP" id="MF_00815">
    <property type="entry name" value="ATP_synth_gamma_bact"/>
    <property type="match status" value="1"/>
</dbReference>
<dbReference type="GO" id="GO:0005524">
    <property type="term" value="F:ATP binding"/>
    <property type="evidence" value="ECO:0007669"/>
    <property type="project" value="UniProtKB-UniRule"/>
</dbReference>
<evidence type="ECO:0000256" key="2">
    <source>
        <dbReference type="ARBA" id="ARBA00004170"/>
    </source>
</evidence>
<keyword evidence="9 10" id="KW-0066">ATP synthesis</keyword>
<dbReference type="NCBIfam" id="TIGR01146">
    <property type="entry name" value="ATPsyn_F1gamma"/>
    <property type="match status" value="1"/>
</dbReference>
<keyword evidence="10" id="KW-1003">Cell membrane</keyword>